<dbReference type="RefSeq" id="WP_136557436.1">
    <property type="nucleotide sequence ID" value="NZ_STGT01000002.1"/>
</dbReference>
<feature type="compositionally biased region" description="Polar residues" evidence="1">
    <location>
        <begin position="1"/>
        <end position="11"/>
    </location>
</feature>
<feature type="region of interest" description="Disordered" evidence="1">
    <location>
        <begin position="1"/>
        <end position="27"/>
    </location>
</feature>
<keyword evidence="3" id="KW-1185">Reference proteome</keyword>
<dbReference type="Proteomes" id="UP000309667">
    <property type="component" value="Unassembled WGS sequence"/>
</dbReference>
<accession>A0ABY2QYZ5</accession>
<sequence>MQISQSTNTYVAKSASSSSASGAKSPDQSFGSFFNDGDYASKDNGLFKNLLQDPELQDNYVRRADGGYEFIPDVERGLRSTSVSILANLIEEQNGYDYNAVEAVGLFTPNELAAFRQMTGYNLVQAGGMVTVTDDYGRGVPAADQAQVMAAWEAFDVAKGIQEYSDPGGELTVADIQSAARWVAEVRGGDAAFWDDIFNMIDGLASSDSPLASGESNVSEQDLVTEAAEVAR</sequence>
<name>A0ABY2QYZ5_9HYPH</name>
<evidence type="ECO:0000313" key="2">
    <source>
        <dbReference type="EMBL" id="THV15146.1"/>
    </source>
</evidence>
<feature type="compositionally biased region" description="Low complexity" evidence="1">
    <location>
        <begin position="12"/>
        <end position="25"/>
    </location>
</feature>
<feature type="region of interest" description="Disordered" evidence="1">
    <location>
        <begin position="209"/>
        <end position="232"/>
    </location>
</feature>
<comment type="caution">
    <text evidence="2">The sequence shown here is derived from an EMBL/GenBank/DDBJ whole genome shotgun (WGS) entry which is preliminary data.</text>
</comment>
<evidence type="ECO:0008006" key="4">
    <source>
        <dbReference type="Google" id="ProtNLM"/>
    </source>
</evidence>
<proteinExistence type="predicted"/>
<reference evidence="2 3" key="1">
    <citation type="submission" date="2019-04" db="EMBL/GenBank/DDBJ databases">
        <title>Genome sequence of strain 7209-2.</title>
        <authorList>
            <person name="Gao J."/>
            <person name="Sun J."/>
        </authorList>
    </citation>
    <scope>NUCLEOTIDE SEQUENCE [LARGE SCALE GENOMIC DNA]</scope>
    <source>
        <strain evidence="2 3">7209-2</strain>
    </source>
</reference>
<organism evidence="2 3">
    <name type="scientific">Rhizobium rhizophilum</name>
    <dbReference type="NCBI Taxonomy" id="1850373"/>
    <lineage>
        <taxon>Bacteria</taxon>
        <taxon>Pseudomonadati</taxon>
        <taxon>Pseudomonadota</taxon>
        <taxon>Alphaproteobacteria</taxon>
        <taxon>Hyphomicrobiales</taxon>
        <taxon>Rhizobiaceae</taxon>
        <taxon>Rhizobium/Agrobacterium group</taxon>
        <taxon>Rhizobium</taxon>
    </lineage>
</organism>
<gene>
    <name evidence="2" type="ORF">E9677_07215</name>
</gene>
<feature type="compositionally biased region" description="Polar residues" evidence="1">
    <location>
        <begin position="209"/>
        <end position="222"/>
    </location>
</feature>
<protein>
    <recommendedName>
        <fullName evidence="4">RTX toxin</fullName>
    </recommendedName>
</protein>
<evidence type="ECO:0000256" key="1">
    <source>
        <dbReference type="SAM" id="MobiDB-lite"/>
    </source>
</evidence>
<evidence type="ECO:0000313" key="3">
    <source>
        <dbReference type="Proteomes" id="UP000309667"/>
    </source>
</evidence>
<dbReference type="EMBL" id="STGT01000002">
    <property type="protein sequence ID" value="THV15146.1"/>
    <property type="molecule type" value="Genomic_DNA"/>
</dbReference>